<proteinExistence type="predicted"/>
<keyword evidence="2" id="KW-1185">Reference proteome</keyword>
<dbReference type="Proteomes" id="UP000578091">
    <property type="component" value="Unassembled WGS sequence"/>
</dbReference>
<sequence>MDIQVDMFEVQLGAALLLQFGVDGRTVRVLADAGTSKSGYDSDHVLNKLKEVLPIDDPEQPPRIDLLIGTHYDMDHLNRMVPVIRSYEIGEAWLPPIANDANPRAADWDRPRGGNLLGVQFAGEDGDEALHRYLQHKADVLQDVSHIRRSIEAGDSRLTASDFAFRSSISRVDRQEPLHAEAADKFFGSALASCALALGETADHACTDVRLPVDIGQILDYEEYEGDARFLTSSWMTAGAHQARSLAYIERSIAKDALTASSLKKVVEALVAKDVSMRYESVDDGQPSYFVWDAVKRRFVSTAALDAERLTMTLLGPSDGLIAKYWDRLPVGDYVQFALASRMPVEKITPQNELSYAIVFHHKEQGILVSGDTGFVDFAPLDARPSTAVFYPDLIDALRVPLNVVQVAHHGGHNKYFYHVLQAADFPIDESDSYLLLSHEVKATSRPSKVFAQFMTELGDKASQVSLLFTSQPLRSSVRDYSDRIAPVVPDSDREECGDVRLSYAGGQWTIQKHAVKP</sequence>
<dbReference type="SUPFAM" id="SSF56281">
    <property type="entry name" value="Metallo-hydrolase/oxidoreductase"/>
    <property type="match status" value="1"/>
</dbReference>
<protein>
    <submittedName>
        <fullName evidence="1">Uncharacterized protein</fullName>
    </submittedName>
</protein>
<comment type="caution">
    <text evidence="1">The sequence shown here is derived from an EMBL/GenBank/DDBJ whole genome shotgun (WGS) entry which is preliminary data.</text>
</comment>
<dbReference type="AlphaFoldDB" id="A0A853J9T0"/>
<dbReference type="EMBL" id="JACCKA010000024">
    <property type="protein sequence ID" value="NZA25400.1"/>
    <property type="molecule type" value="Genomic_DNA"/>
</dbReference>
<gene>
    <name evidence="1" type="ORF">H0E84_03315</name>
</gene>
<name>A0A853J9T0_9GAMM</name>
<dbReference type="Gene3D" id="3.60.15.10">
    <property type="entry name" value="Ribonuclease Z/Hydroxyacylglutathione hydrolase-like"/>
    <property type="match status" value="1"/>
</dbReference>
<evidence type="ECO:0000313" key="2">
    <source>
        <dbReference type="Proteomes" id="UP000578091"/>
    </source>
</evidence>
<dbReference type="InterPro" id="IPR036866">
    <property type="entry name" value="RibonucZ/Hydroxyglut_hydro"/>
</dbReference>
<reference evidence="1 2" key="1">
    <citation type="submission" date="2020-07" db="EMBL/GenBank/DDBJ databases">
        <title>Luteimonas sp. SJ-92.</title>
        <authorList>
            <person name="Huang X.-X."/>
            <person name="Xu L."/>
            <person name="Sun J.-Q."/>
        </authorList>
    </citation>
    <scope>NUCLEOTIDE SEQUENCE [LARGE SCALE GENOMIC DNA]</scope>
    <source>
        <strain evidence="1 2">SJ-92</strain>
    </source>
</reference>
<accession>A0A853J9T0</accession>
<dbReference type="RefSeq" id="WP_180677200.1">
    <property type="nucleotide sequence ID" value="NZ_JACCKA010000024.1"/>
</dbReference>
<evidence type="ECO:0000313" key="1">
    <source>
        <dbReference type="EMBL" id="NZA25400.1"/>
    </source>
</evidence>
<organism evidence="1 2">
    <name type="scientific">Luteimonas salinisoli</name>
    <dbReference type="NCBI Taxonomy" id="2752307"/>
    <lineage>
        <taxon>Bacteria</taxon>
        <taxon>Pseudomonadati</taxon>
        <taxon>Pseudomonadota</taxon>
        <taxon>Gammaproteobacteria</taxon>
        <taxon>Lysobacterales</taxon>
        <taxon>Lysobacteraceae</taxon>
        <taxon>Luteimonas</taxon>
    </lineage>
</organism>